<feature type="domain" description="Transcriptional repressor PaaX-like C-terminal" evidence="2">
    <location>
        <begin position="180"/>
        <end position="269"/>
    </location>
</feature>
<accession>A0A2G1QQA2</accession>
<dbReference type="Pfam" id="PF08223">
    <property type="entry name" value="PaaX_C"/>
    <property type="match status" value="1"/>
</dbReference>
<dbReference type="RefSeq" id="WP_099305702.1">
    <property type="nucleotide sequence ID" value="NZ_PDVP01000003.1"/>
</dbReference>
<reference evidence="3 4" key="1">
    <citation type="submission" date="2017-10" db="EMBL/GenBank/DDBJ databases">
        <title>Sedimentibacterium mangrovi gen. nov., sp. nov., a novel member of family Phyllobacteriacea isolated from mangrove sediment.</title>
        <authorList>
            <person name="Liao H."/>
            <person name="Tian Y."/>
        </authorList>
    </citation>
    <scope>NUCLEOTIDE SEQUENCE [LARGE SCALE GENOMIC DNA]</scope>
    <source>
        <strain evidence="3 4">X9-2-2</strain>
    </source>
</reference>
<feature type="domain" description="Transcriptional repressor PaaX-like N-terminal" evidence="1">
    <location>
        <begin position="27"/>
        <end position="92"/>
    </location>
</feature>
<evidence type="ECO:0000313" key="4">
    <source>
        <dbReference type="Proteomes" id="UP000221168"/>
    </source>
</evidence>
<dbReference type="InterPro" id="IPR013225">
    <property type="entry name" value="PaaX_C"/>
</dbReference>
<dbReference type="Gene3D" id="1.20.58.1460">
    <property type="match status" value="1"/>
</dbReference>
<dbReference type="PANTHER" id="PTHR30319">
    <property type="entry name" value="PHENYLACETIC ACID REGULATOR-RELATED TRANSCRIPTIONAL REPRESSOR"/>
    <property type="match status" value="1"/>
</dbReference>
<dbReference type="PIRSF" id="PIRSF020623">
    <property type="entry name" value="PaaX"/>
    <property type="match status" value="1"/>
</dbReference>
<dbReference type="OrthoDB" id="2270427at2"/>
<protein>
    <submittedName>
        <fullName evidence="3">Phenylacetic acid degradation protein</fullName>
    </submittedName>
</protein>
<dbReference type="SUPFAM" id="SSF46785">
    <property type="entry name" value="Winged helix' DNA-binding domain"/>
    <property type="match status" value="1"/>
</dbReference>
<evidence type="ECO:0000313" key="3">
    <source>
        <dbReference type="EMBL" id="PHP67640.1"/>
    </source>
</evidence>
<dbReference type="GO" id="GO:0006351">
    <property type="term" value="P:DNA-templated transcription"/>
    <property type="evidence" value="ECO:0007669"/>
    <property type="project" value="InterPro"/>
</dbReference>
<dbReference type="InterPro" id="IPR012906">
    <property type="entry name" value="PaaX-like_N"/>
</dbReference>
<dbReference type="InterPro" id="IPR036388">
    <property type="entry name" value="WH-like_DNA-bd_sf"/>
</dbReference>
<dbReference type="Proteomes" id="UP000221168">
    <property type="component" value="Unassembled WGS sequence"/>
</dbReference>
<gene>
    <name evidence="3" type="ORF">CSC94_08045</name>
</gene>
<sequence>MDARSLLTDEFNQRIAALHAEPRLRVWSLVITFLGDAVVPRGERAALADIQAVMERLGVEAGAVRTAMSRLAADGWVKREREGRLSFYHLATAGRHAFDEATRRIYAEGPPSWDGSWTVLIAPAALPAAQAAKLVEDGFVRLGGQVLMKPGRLADTQAGAGMLVINGPGSDMPAGLTALWNLDDLGGGYERFISNWSTMAQRLGGGERLAPLDAMAARTLLIHDWRRLVLRDPGLPASLLPANWPGERARVVVRRVYAPLVPGSETWLDEQGLVAQRDPLVFAQRFGIQPAISRS</sequence>
<name>A0A2G1QQA2_9HYPH</name>
<organism evidence="3 4">
    <name type="scientific">Zhengella mangrovi</name>
    <dbReference type="NCBI Taxonomy" id="1982044"/>
    <lineage>
        <taxon>Bacteria</taxon>
        <taxon>Pseudomonadati</taxon>
        <taxon>Pseudomonadota</taxon>
        <taxon>Alphaproteobacteria</taxon>
        <taxon>Hyphomicrobiales</taxon>
        <taxon>Notoacmeibacteraceae</taxon>
        <taxon>Zhengella</taxon>
    </lineage>
</organism>
<evidence type="ECO:0000259" key="2">
    <source>
        <dbReference type="Pfam" id="PF08223"/>
    </source>
</evidence>
<dbReference type="EMBL" id="PDVP01000003">
    <property type="protein sequence ID" value="PHP67640.1"/>
    <property type="molecule type" value="Genomic_DNA"/>
</dbReference>
<evidence type="ECO:0000259" key="1">
    <source>
        <dbReference type="Pfam" id="PF07848"/>
    </source>
</evidence>
<dbReference type="InterPro" id="IPR036390">
    <property type="entry name" value="WH_DNA-bd_sf"/>
</dbReference>
<keyword evidence="4" id="KW-1185">Reference proteome</keyword>
<comment type="caution">
    <text evidence="3">The sequence shown here is derived from an EMBL/GenBank/DDBJ whole genome shotgun (WGS) entry which is preliminary data.</text>
</comment>
<dbReference type="Pfam" id="PF07848">
    <property type="entry name" value="PaaX"/>
    <property type="match status" value="1"/>
</dbReference>
<dbReference type="Gene3D" id="1.10.10.10">
    <property type="entry name" value="Winged helix-like DNA-binding domain superfamily/Winged helix DNA-binding domain"/>
    <property type="match status" value="1"/>
</dbReference>
<dbReference type="PANTHER" id="PTHR30319:SF1">
    <property type="entry name" value="TRANSCRIPTIONAL REPRESSOR PAAX"/>
    <property type="match status" value="1"/>
</dbReference>
<dbReference type="InterPro" id="IPR011965">
    <property type="entry name" value="PaaX_trns_reg"/>
</dbReference>
<dbReference type="AlphaFoldDB" id="A0A2G1QQA2"/>
<proteinExistence type="predicted"/>